<name>A0ABP4E8Z2_9ACTN</name>
<dbReference type="RefSeq" id="WP_343991518.1">
    <property type="nucleotide sequence ID" value="NZ_BAAALG010000002.1"/>
</dbReference>
<evidence type="ECO:0000256" key="1">
    <source>
        <dbReference type="ARBA" id="ARBA00008814"/>
    </source>
</evidence>
<keyword evidence="2" id="KW-0732">Signal</keyword>
<gene>
    <name evidence="4" type="ORF">GCM10009668_07570</name>
</gene>
<feature type="domain" description="Fe/B12 periplasmic-binding" evidence="3">
    <location>
        <begin position="56"/>
        <end position="329"/>
    </location>
</feature>
<dbReference type="PANTHER" id="PTHR30535:SF7">
    <property type="entry name" value="IRON(III) DICITRATE-BINDING PROTEIN"/>
    <property type="match status" value="1"/>
</dbReference>
<dbReference type="Pfam" id="PF01497">
    <property type="entry name" value="Peripla_BP_2"/>
    <property type="match status" value="1"/>
</dbReference>
<dbReference type="InterPro" id="IPR050902">
    <property type="entry name" value="ABC_Transporter_SBP"/>
</dbReference>
<dbReference type="EMBL" id="BAAALG010000002">
    <property type="protein sequence ID" value="GAA1094304.1"/>
    <property type="molecule type" value="Genomic_DNA"/>
</dbReference>
<dbReference type="Proteomes" id="UP001501581">
    <property type="component" value="Unassembled WGS sequence"/>
</dbReference>
<evidence type="ECO:0000256" key="2">
    <source>
        <dbReference type="SAM" id="SignalP"/>
    </source>
</evidence>
<dbReference type="PROSITE" id="PS51257">
    <property type="entry name" value="PROKAR_LIPOPROTEIN"/>
    <property type="match status" value="1"/>
</dbReference>
<dbReference type="PROSITE" id="PS50983">
    <property type="entry name" value="FE_B12_PBP"/>
    <property type="match status" value="1"/>
</dbReference>
<proteinExistence type="inferred from homology"/>
<dbReference type="InterPro" id="IPR002491">
    <property type="entry name" value="ABC_transptr_periplasmic_BD"/>
</dbReference>
<feature type="signal peptide" evidence="2">
    <location>
        <begin position="1"/>
        <end position="20"/>
    </location>
</feature>
<evidence type="ECO:0000313" key="5">
    <source>
        <dbReference type="Proteomes" id="UP001501581"/>
    </source>
</evidence>
<evidence type="ECO:0000259" key="3">
    <source>
        <dbReference type="PROSITE" id="PS50983"/>
    </source>
</evidence>
<comment type="similarity">
    <text evidence="1">Belongs to the bacterial solute-binding protein 8 family.</text>
</comment>
<comment type="caution">
    <text evidence="4">The sequence shown here is derived from an EMBL/GenBank/DDBJ whole genome shotgun (WGS) entry which is preliminary data.</text>
</comment>
<feature type="chain" id="PRO_5045942148" evidence="2">
    <location>
        <begin position="21"/>
        <end position="329"/>
    </location>
</feature>
<reference evidence="5" key="1">
    <citation type="journal article" date="2019" name="Int. J. Syst. Evol. Microbiol.">
        <title>The Global Catalogue of Microorganisms (GCM) 10K type strain sequencing project: providing services to taxonomists for standard genome sequencing and annotation.</title>
        <authorList>
            <consortium name="The Broad Institute Genomics Platform"/>
            <consortium name="The Broad Institute Genome Sequencing Center for Infectious Disease"/>
            <person name="Wu L."/>
            <person name="Ma J."/>
        </authorList>
    </citation>
    <scope>NUCLEOTIDE SEQUENCE [LARGE SCALE GENOMIC DNA]</scope>
    <source>
        <strain evidence="5">JCM 13008</strain>
    </source>
</reference>
<dbReference type="Gene3D" id="3.40.50.1980">
    <property type="entry name" value="Nitrogenase molybdenum iron protein domain"/>
    <property type="match status" value="2"/>
</dbReference>
<dbReference type="PANTHER" id="PTHR30535">
    <property type="entry name" value="VITAMIN B12-BINDING PROTEIN"/>
    <property type="match status" value="1"/>
</dbReference>
<organism evidence="4 5">
    <name type="scientific">Nocardioides dubius</name>
    <dbReference type="NCBI Taxonomy" id="317019"/>
    <lineage>
        <taxon>Bacteria</taxon>
        <taxon>Bacillati</taxon>
        <taxon>Actinomycetota</taxon>
        <taxon>Actinomycetes</taxon>
        <taxon>Propionibacteriales</taxon>
        <taxon>Nocardioidaceae</taxon>
        <taxon>Nocardioides</taxon>
    </lineage>
</organism>
<keyword evidence="5" id="KW-1185">Reference proteome</keyword>
<protein>
    <submittedName>
        <fullName evidence="4">ABC transporter substrate-binding protein</fullName>
    </submittedName>
</protein>
<evidence type="ECO:0000313" key="4">
    <source>
        <dbReference type="EMBL" id="GAA1094304.1"/>
    </source>
</evidence>
<accession>A0ABP4E8Z2</accession>
<sequence>MLIRSVLPVIVAGLALSACAGSPEDDATPASAADDRFPVEVTSCGHTSTITAEPSKVVTLNQGATEVVLALDLADQLAGTAYLDDAVPAKWKAAYDAVPVLAKEYPTHEAFLASEPDFAYASYASAFEPKVAGSPAELDRAGIASYLSPFGCDDKAQRPEVSFDSVWEEVTQVASALGHPENATTLIDEQRRTLAGLEEAAAGDDLDVFWYDSGTKTPFVGGNSGGPQLVLDAIGADNIFDDLDGAWGDGNWEDVIAADPDVIVLADAAWDSADDKIAYLSKDPVLKSLTAVKNKAFVTIPFSESTAGVRLVDGAGSVAAQITELGLTR</sequence>
<dbReference type="SUPFAM" id="SSF53807">
    <property type="entry name" value="Helical backbone' metal receptor"/>
    <property type="match status" value="1"/>
</dbReference>